<comment type="caution">
    <text evidence="13">The sequence shown here is derived from an EMBL/GenBank/DDBJ whole genome shotgun (WGS) entry which is preliminary data.</text>
</comment>
<dbReference type="GO" id="GO:0046872">
    <property type="term" value="F:metal ion binding"/>
    <property type="evidence" value="ECO:0007669"/>
    <property type="project" value="UniProtKB-KW"/>
</dbReference>
<reference evidence="13 14" key="1">
    <citation type="journal article" date="2020" name="J. Phycol.">
        <title>Comparative genome analysis reveals Cyanidiococcus gen. nov., a new extremophilic red algal genus sister to Cyanidioschyzon (Cyanidioschyzonaceae, Rhodophyta).</title>
        <authorList>
            <person name="Liu S.-L."/>
            <person name="Chiang Y.-R."/>
            <person name="Yoon H.S."/>
            <person name="Fu H.-Y."/>
        </authorList>
    </citation>
    <scope>NUCLEOTIDE SEQUENCE [LARGE SCALE GENOMIC DNA]</scope>
    <source>
        <strain evidence="13 14">THAL066</strain>
    </source>
</reference>
<feature type="compositionally biased region" description="Polar residues" evidence="10">
    <location>
        <begin position="237"/>
        <end position="247"/>
    </location>
</feature>
<comment type="cofactor">
    <cofactor evidence="1">
        <name>Mg(2+)</name>
        <dbReference type="ChEBI" id="CHEBI:18420"/>
    </cofactor>
</comment>
<dbReference type="GO" id="GO:0005525">
    <property type="term" value="F:GTP binding"/>
    <property type="evidence" value="ECO:0007669"/>
    <property type="project" value="UniProtKB-KW"/>
</dbReference>
<dbReference type="EMBL" id="VWRR01000002">
    <property type="protein sequence ID" value="KAF6004877.1"/>
    <property type="molecule type" value="Genomic_DNA"/>
</dbReference>
<evidence type="ECO:0000256" key="2">
    <source>
        <dbReference type="ARBA" id="ARBA00009638"/>
    </source>
</evidence>
<dbReference type="InterPro" id="IPR019987">
    <property type="entry name" value="GTP-bd_ribosome_bio_YsxC"/>
</dbReference>
<evidence type="ECO:0000259" key="12">
    <source>
        <dbReference type="PROSITE" id="PS51706"/>
    </source>
</evidence>
<keyword evidence="8" id="KW-0717">Septation</keyword>
<gene>
    <name evidence="13" type="primary">GTPBP8</name>
    <name evidence="13" type="ORF">F1559_003488</name>
</gene>
<dbReference type="SUPFAM" id="SSF52540">
    <property type="entry name" value="P-loop containing nucleoside triphosphate hydrolases"/>
    <property type="match status" value="1"/>
</dbReference>
<evidence type="ECO:0000256" key="8">
    <source>
        <dbReference type="ARBA" id="ARBA00023210"/>
    </source>
</evidence>
<keyword evidence="14" id="KW-1185">Reference proteome</keyword>
<dbReference type="NCBIfam" id="TIGR03598">
    <property type="entry name" value="GTPase_YsxC"/>
    <property type="match status" value="1"/>
</dbReference>
<dbReference type="InterPro" id="IPR030393">
    <property type="entry name" value="G_ENGB_dom"/>
</dbReference>
<accession>A0A7J7IQQ6</accession>
<keyword evidence="5" id="KW-0547">Nucleotide-binding</keyword>
<feature type="region of interest" description="Disordered" evidence="10">
    <location>
        <begin position="228"/>
        <end position="248"/>
    </location>
</feature>
<keyword evidence="7" id="KW-0342">GTP-binding</keyword>
<evidence type="ECO:0000256" key="5">
    <source>
        <dbReference type="ARBA" id="ARBA00022741"/>
    </source>
</evidence>
<keyword evidence="4" id="KW-0479">Metal-binding</keyword>
<evidence type="ECO:0000256" key="7">
    <source>
        <dbReference type="ARBA" id="ARBA00023134"/>
    </source>
</evidence>
<sequence length="520" mass="58866">MSRCSRGWKCGFLRTSTFFLLSNGISGVIGGARQRCWLSDRPRHAPLVESHRSRWHRHLCMTHSDQATEASLEQRIAQLSKIGAVRKLTEICVNSEGRLEQGVEPETISQVLQALNRLEAARHARLVMESLWVQASGSLDLTLDERITRLVPDYVELMRRASDLEALQAMQRACERGAFGGILQKPALAEHIYLASVQTAIVREELNEALATIQKLHRIAERLATKNTQGDEAAMERTSSSSVTGEVTQDADPERIRRFCDTMRLFSKAKSYRGLFLTVDALQLCGLELSAPVLECLAQSAVRQVSFVTSAVSIEKMPEERFPEAAFIGRSNVGKSSLVNMVIGRKALAKTSKTPGKTRQFNYYLVNERDPSDAFYLVDLPGVGYARVSKEQRIEWDRLFVDYVRRRRKLRVLFHLIDCQTGALEEDVRLMNVLAELLLGKNGRWNRSGADDLHYVIVLTKIDRRGGTVSPAIFSHLEQILEETGLLRWREVPVLTTSAQTKTGREAIWQYLRLLHKHWK</sequence>
<comment type="similarity">
    <text evidence="2">Belongs to the TRAFAC class TrmE-Era-EngA-EngB-Septin-like GTPase superfamily. EngB GTPase family.</text>
</comment>
<feature type="signal peptide" evidence="11">
    <location>
        <begin position="1"/>
        <end position="27"/>
    </location>
</feature>
<evidence type="ECO:0000256" key="11">
    <source>
        <dbReference type="SAM" id="SignalP"/>
    </source>
</evidence>
<keyword evidence="6" id="KW-0460">Magnesium</keyword>
<keyword evidence="9" id="KW-0131">Cell cycle</keyword>
<dbReference type="Gene3D" id="3.40.50.300">
    <property type="entry name" value="P-loop containing nucleotide triphosphate hydrolases"/>
    <property type="match status" value="1"/>
</dbReference>
<dbReference type="InterPro" id="IPR027417">
    <property type="entry name" value="P-loop_NTPase"/>
</dbReference>
<feature type="chain" id="PRO_5029503433" evidence="11">
    <location>
        <begin position="28"/>
        <end position="520"/>
    </location>
</feature>
<evidence type="ECO:0000256" key="1">
    <source>
        <dbReference type="ARBA" id="ARBA00001946"/>
    </source>
</evidence>
<proteinExistence type="inferred from homology"/>
<dbReference type="OrthoDB" id="391988at2759"/>
<evidence type="ECO:0000313" key="14">
    <source>
        <dbReference type="Proteomes" id="UP000530660"/>
    </source>
</evidence>
<protein>
    <submittedName>
        <fullName evidence="13">GTP-binding protein</fullName>
    </submittedName>
</protein>
<dbReference type="AlphaFoldDB" id="A0A7J7IQQ6"/>
<evidence type="ECO:0000256" key="10">
    <source>
        <dbReference type="SAM" id="MobiDB-lite"/>
    </source>
</evidence>
<keyword evidence="3" id="KW-0132">Cell division</keyword>
<evidence type="ECO:0000256" key="6">
    <source>
        <dbReference type="ARBA" id="ARBA00022842"/>
    </source>
</evidence>
<evidence type="ECO:0000256" key="9">
    <source>
        <dbReference type="ARBA" id="ARBA00023306"/>
    </source>
</evidence>
<organism evidence="13 14">
    <name type="scientific">Cyanidiococcus yangmingshanensis</name>
    <dbReference type="NCBI Taxonomy" id="2690220"/>
    <lineage>
        <taxon>Eukaryota</taxon>
        <taxon>Rhodophyta</taxon>
        <taxon>Bangiophyceae</taxon>
        <taxon>Cyanidiales</taxon>
        <taxon>Cyanidiaceae</taxon>
        <taxon>Cyanidiococcus</taxon>
    </lineage>
</organism>
<name>A0A7J7IQQ6_9RHOD</name>
<feature type="domain" description="EngB-type G" evidence="12">
    <location>
        <begin position="321"/>
        <end position="518"/>
    </location>
</feature>
<dbReference type="PROSITE" id="PS51706">
    <property type="entry name" value="G_ENGB"/>
    <property type="match status" value="1"/>
</dbReference>
<dbReference type="PANTHER" id="PTHR11649">
    <property type="entry name" value="MSS1/TRME-RELATED GTP-BINDING PROTEIN"/>
    <property type="match status" value="1"/>
</dbReference>
<dbReference type="GO" id="GO:0051301">
    <property type="term" value="P:cell division"/>
    <property type="evidence" value="ECO:0007669"/>
    <property type="project" value="UniProtKB-KW"/>
</dbReference>
<evidence type="ECO:0000313" key="13">
    <source>
        <dbReference type="EMBL" id="KAF6004877.1"/>
    </source>
</evidence>
<dbReference type="InterPro" id="IPR006073">
    <property type="entry name" value="GTP-bd"/>
</dbReference>
<dbReference type="Proteomes" id="UP000530660">
    <property type="component" value="Unassembled WGS sequence"/>
</dbReference>
<dbReference type="HAMAP" id="MF_00321">
    <property type="entry name" value="GTPase_EngB"/>
    <property type="match status" value="1"/>
</dbReference>
<evidence type="ECO:0000256" key="4">
    <source>
        <dbReference type="ARBA" id="ARBA00022723"/>
    </source>
</evidence>
<keyword evidence="11" id="KW-0732">Signal</keyword>
<dbReference type="CDD" id="cd01876">
    <property type="entry name" value="YihA_EngB"/>
    <property type="match status" value="1"/>
</dbReference>
<dbReference type="Pfam" id="PF01926">
    <property type="entry name" value="MMR_HSR1"/>
    <property type="match status" value="1"/>
</dbReference>
<evidence type="ECO:0000256" key="3">
    <source>
        <dbReference type="ARBA" id="ARBA00022618"/>
    </source>
</evidence>
<dbReference type="PANTHER" id="PTHR11649:SF13">
    <property type="entry name" value="ENGB-TYPE G DOMAIN-CONTAINING PROTEIN"/>
    <property type="match status" value="1"/>
</dbReference>